<protein>
    <recommendedName>
        <fullName evidence="3">Methyltransferase type 11 domain-containing protein</fullName>
    </recommendedName>
</protein>
<dbReference type="Proteomes" id="UP000051802">
    <property type="component" value="Unassembled WGS sequence"/>
</dbReference>
<name>A0A0R0ACI0_9GAMM</name>
<keyword evidence="2" id="KW-1185">Reference proteome</keyword>
<dbReference type="RefSeq" id="WP_057648503.1">
    <property type="nucleotide sequence ID" value="NZ_LLXU01000116.1"/>
</dbReference>
<dbReference type="Gene3D" id="3.40.50.150">
    <property type="entry name" value="Vaccinia Virus protein VP39"/>
    <property type="match status" value="1"/>
</dbReference>
<dbReference type="OrthoDB" id="5983563at2"/>
<dbReference type="STRING" id="676599.ARC20_14730"/>
<dbReference type="InterPro" id="IPR029063">
    <property type="entry name" value="SAM-dependent_MTases_sf"/>
</dbReference>
<evidence type="ECO:0008006" key="3">
    <source>
        <dbReference type="Google" id="ProtNLM"/>
    </source>
</evidence>
<gene>
    <name evidence="1" type="ORF">ARC20_14730</name>
</gene>
<comment type="caution">
    <text evidence="1">The sequence shown here is derived from an EMBL/GenBank/DDBJ whole genome shotgun (WGS) entry which is preliminary data.</text>
</comment>
<evidence type="ECO:0000313" key="2">
    <source>
        <dbReference type="Proteomes" id="UP000051802"/>
    </source>
</evidence>
<proteinExistence type="predicted"/>
<organism evidence="1 2">
    <name type="scientific">Stenotrophomonas panacihumi</name>
    <dbReference type="NCBI Taxonomy" id="676599"/>
    <lineage>
        <taxon>Bacteria</taxon>
        <taxon>Pseudomonadati</taxon>
        <taxon>Pseudomonadota</taxon>
        <taxon>Gammaproteobacteria</taxon>
        <taxon>Lysobacterales</taxon>
        <taxon>Lysobacteraceae</taxon>
        <taxon>Stenotrophomonas</taxon>
    </lineage>
</organism>
<dbReference type="AlphaFoldDB" id="A0A0R0ACI0"/>
<dbReference type="SUPFAM" id="SSF53335">
    <property type="entry name" value="S-adenosyl-L-methionine-dependent methyltransferases"/>
    <property type="match status" value="1"/>
</dbReference>
<evidence type="ECO:0000313" key="1">
    <source>
        <dbReference type="EMBL" id="KRG38632.1"/>
    </source>
</evidence>
<reference evidence="1 2" key="1">
    <citation type="submission" date="2015-10" db="EMBL/GenBank/DDBJ databases">
        <title>Genome sequencing and analysis of members of genus Stenotrophomonas.</title>
        <authorList>
            <person name="Patil P.P."/>
            <person name="Midha S."/>
            <person name="Patil P.B."/>
        </authorList>
    </citation>
    <scope>NUCLEOTIDE SEQUENCE [LARGE SCALE GENOMIC DNA]</scope>
    <source>
        <strain evidence="1 2">JCM 16536</strain>
    </source>
</reference>
<sequence length="220" mass="23871">MPFVSLPRQAGVSSWFDIGAGRALLDAEQPGILNGLRSRPAQPWLWIGPVAPTGERPDLQARGIRLRPGMVPGSFAGDLHCTLPLPLVAESVQSIVLQHVPLAGIEPLLAECERILMPGGRLWVYALNPFSPYRLRWRRHGPQVMQPLRWRALVQGAGLRCLGQAGYLGTTWRVEAGAEAEAAGSAPWRAVCVIEAEKRVIAPVGPVPAGVNWRRPVATI</sequence>
<dbReference type="EMBL" id="LLXU01000116">
    <property type="protein sequence ID" value="KRG38632.1"/>
    <property type="molecule type" value="Genomic_DNA"/>
</dbReference>
<accession>A0A0R0ACI0</accession>